<proteinExistence type="inferred from homology"/>
<comment type="caution">
    <text evidence="3">The sequence shown here is derived from an EMBL/GenBank/DDBJ whole genome shotgun (WGS) entry which is preliminary data.</text>
</comment>
<dbReference type="PANTHER" id="PTHR39428:SF1">
    <property type="entry name" value="F420H(2)-DEPENDENT QUINONE REDUCTASE RV1261C"/>
    <property type="match status" value="1"/>
</dbReference>
<evidence type="ECO:0000313" key="4">
    <source>
        <dbReference type="Proteomes" id="UP001499854"/>
    </source>
</evidence>
<evidence type="ECO:0000256" key="1">
    <source>
        <dbReference type="ARBA" id="ARBA00008710"/>
    </source>
</evidence>
<protein>
    <submittedName>
        <fullName evidence="3">Nitroreductase family deazaflavin-dependent oxidoreductase</fullName>
    </submittedName>
</protein>
<dbReference type="InterPro" id="IPR012349">
    <property type="entry name" value="Split_barrel_FMN-bd"/>
</dbReference>
<comment type="catalytic activity">
    <reaction evidence="2">
        <text>oxidized coenzyme F420-(gamma-L-Glu)(n) + a quinol + H(+) = reduced coenzyme F420-(gamma-L-Glu)(n) + a quinone</text>
        <dbReference type="Rhea" id="RHEA:39663"/>
        <dbReference type="Rhea" id="RHEA-COMP:12939"/>
        <dbReference type="Rhea" id="RHEA-COMP:14378"/>
        <dbReference type="ChEBI" id="CHEBI:15378"/>
        <dbReference type="ChEBI" id="CHEBI:24646"/>
        <dbReference type="ChEBI" id="CHEBI:132124"/>
        <dbReference type="ChEBI" id="CHEBI:133980"/>
        <dbReference type="ChEBI" id="CHEBI:139511"/>
    </reaction>
</comment>
<dbReference type="Gene3D" id="2.30.110.10">
    <property type="entry name" value="Electron Transport, Fmn-binding Protein, Chain A"/>
    <property type="match status" value="1"/>
</dbReference>
<reference evidence="4" key="1">
    <citation type="journal article" date="2019" name="Int. J. Syst. Evol. Microbiol.">
        <title>The Global Catalogue of Microorganisms (GCM) 10K type strain sequencing project: providing services to taxonomists for standard genome sequencing and annotation.</title>
        <authorList>
            <consortium name="The Broad Institute Genomics Platform"/>
            <consortium name="The Broad Institute Genome Sequencing Center for Infectious Disease"/>
            <person name="Wu L."/>
            <person name="Ma J."/>
        </authorList>
    </citation>
    <scope>NUCLEOTIDE SEQUENCE [LARGE SCALE GENOMIC DNA]</scope>
    <source>
        <strain evidence="4">JCM 16013</strain>
    </source>
</reference>
<sequence>MTPKAMKKTVQLIARQSWFPAIGKRTIPHIDKVLYKATRGRVGSMSASGFTGLLLTTIGRKTGKERSVALLYVGYQEKYYLTGSNWGQEHHPAWSGNLIANPDAMLTIKGRRILVTARLLEGEEREAIWPVLTTTWPAYDIYTERSGRELRVFELVERE</sequence>
<dbReference type="Proteomes" id="UP001499854">
    <property type="component" value="Unassembled WGS sequence"/>
</dbReference>
<accession>A0ABP5BVJ3</accession>
<name>A0ABP5BVJ3_9ACTN</name>
<comment type="similarity">
    <text evidence="1">Belongs to the F420H(2)-dependent quinone reductase family.</text>
</comment>
<dbReference type="InterPro" id="IPR004378">
    <property type="entry name" value="F420H2_quin_Rdtase"/>
</dbReference>
<dbReference type="RefSeq" id="WP_344655183.1">
    <property type="nucleotide sequence ID" value="NZ_BAAAQM010000002.1"/>
</dbReference>
<evidence type="ECO:0000313" key="3">
    <source>
        <dbReference type="EMBL" id="GAA1952395.1"/>
    </source>
</evidence>
<dbReference type="PANTHER" id="PTHR39428">
    <property type="entry name" value="F420H(2)-DEPENDENT QUINONE REDUCTASE RV1261C"/>
    <property type="match status" value="1"/>
</dbReference>
<organism evidence="3 4">
    <name type="scientific">Catenulispora subtropica</name>
    <dbReference type="NCBI Taxonomy" id="450798"/>
    <lineage>
        <taxon>Bacteria</taxon>
        <taxon>Bacillati</taxon>
        <taxon>Actinomycetota</taxon>
        <taxon>Actinomycetes</taxon>
        <taxon>Catenulisporales</taxon>
        <taxon>Catenulisporaceae</taxon>
        <taxon>Catenulispora</taxon>
    </lineage>
</organism>
<dbReference type="Pfam" id="PF04075">
    <property type="entry name" value="F420H2_quin_red"/>
    <property type="match status" value="1"/>
</dbReference>
<gene>
    <name evidence="3" type="ORF">GCM10009838_04400</name>
</gene>
<dbReference type="EMBL" id="BAAAQM010000002">
    <property type="protein sequence ID" value="GAA1952395.1"/>
    <property type="molecule type" value="Genomic_DNA"/>
</dbReference>
<keyword evidence="4" id="KW-1185">Reference proteome</keyword>
<evidence type="ECO:0000256" key="2">
    <source>
        <dbReference type="ARBA" id="ARBA00049106"/>
    </source>
</evidence>
<dbReference type="NCBIfam" id="TIGR00026">
    <property type="entry name" value="hi_GC_TIGR00026"/>
    <property type="match status" value="1"/>
</dbReference>